<feature type="compositionally biased region" description="Basic and acidic residues" evidence="1">
    <location>
        <begin position="91"/>
        <end position="103"/>
    </location>
</feature>
<evidence type="ECO:0000313" key="3">
    <source>
        <dbReference type="Proteomes" id="UP001230426"/>
    </source>
</evidence>
<gene>
    <name evidence="2" type="ORF">J2S55_009797</name>
</gene>
<keyword evidence="3" id="KW-1185">Reference proteome</keyword>
<dbReference type="RefSeq" id="WP_306876398.1">
    <property type="nucleotide sequence ID" value="NZ_JAUSRB010000004.1"/>
</dbReference>
<sequence>MPVVNTPLPYGQDNHLSGSPDRISSWITGTSSSAMSELLGRIKARTSNGLELRRPDVDAWVRDCTRYDPPSGGTTTPGGGSGGGTTTPPRGDVRKPPQVGAKDHQTVAARLQYQARGLHLPYVRSASYDQQVPANTWTRAALRAHDDPYQITSGNGMIINQDGLWTITVKTDWSIGHAEVVVGAAQATRLMVNGHDVGLRDYLDDDAYSSKIPINTLTWSDTFRAGTTLNIDVRTEGLGANYTAVCNVYLRAHLVRCFDGGMDMETFPAPPSPTPGLPLPELPMGGYCGPNDHAPAIPHRPGTCNETSFAQRFLTNDAGQVGYLRCVNGELIDVWSSTGWGSGGSYGGGSTGSNIINSRDIYRITGW</sequence>
<comment type="caution">
    <text evidence="2">The sequence shown here is derived from an EMBL/GenBank/DDBJ whole genome shotgun (WGS) entry which is preliminary data.</text>
</comment>
<name>A0ABT9RMD1_9ACTN</name>
<evidence type="ECO:0000313" key="2">
    <source>
        <dbReference type="EMBL" id="MDP9870459.1"/>
    </source>
</evidence>
<dbReference type="Proteomes" id="UP001230426">
    <property type="component" value="Unassembled WGS sequence"/>
</dbReference>
<protein>
    <submittedName>
        <fullName evidence="2">Uncharacterized protein</fullName>
    </submittedName>
</protein>
<feature type="region of interest" description="Disordered" evidence="1">
    <location>
        <begin position="63"/>
        <end position="103"/>
    </location>
</feature>
<accession>A0ABT9RMD1</accession>
<feature type="compositionally biased region" description="Gly residues" evidence="1">
    <location>
        <begin position="75"/>
        <end position="85"/>
    </location>
</feature>
<dbReference type="EMBL" id="JAUSRB010000004">
    <property type="protein sequence ID" value="MDP9870459.1"/>
    <property type="molecule type" value="Genomic_DNA"/>
</dbReference>
<organism evidence="2 3">
    <name type="scientific">Streptosporangium brasiliense</name>
    <dbReference type="NCBI Taxonomy" id="47480"/>
    <lineage>
        <taxon>Bacteria</taxon>
        <taxon>Bacillati</taxon>
        <taxon>Actinomycetota</taxon>
        <taxon>Actinomycetes</taxon>
        <taxon>Streptosporangiales</taxon>
        <taxon>Streptosporangiaceae</taxon>
        <taxon>Streptosporangium</taxon>
    </lineage>
</organism>
<feature type="region of interest" description="Disordered" evidence="1">
    <location>
        <begin position="1"/>
        <end position="23"/>
    </location>
</feature>
<reference evidence="2 3" key="1">
    <citation type="submission" date="2023-07" db="EMBL/GenBank/DDBJ databases">
        <title>Sequencing the genomes of 1000 actinobacteria strains.</title>
        <authorList>
            <person name="Klenk H.-P."/>
        </authorList>
    </citation>
    <scope>NUCLEOTIDE SEQUENCE [LARGE SCALE GENOMIC DNA]</scope>
    <source>
        <strain evidence="2 3">DSM 44109</strain>
    </source>
</reference>
<evidence type="ECO:0000256" key="1">
    <source>
        <dbReference type="SAM" id="MobiDB-lite"/>
    </source>
</evidence>
<proteinExistence type="predicted"/>